<name>A0A7J3Z6M9_9CREN</name>
<dbReference type="EMBL" id="DRYQ01000044">
    <property type="protein sequence ID" value="HHQ50317.1"/>
    <property type="molecule type" value="Genomic_DNA"/>
</dbReference>
<gene>
    <name evidence="2" type="ORF">ENM66_03085</name>
</gene>
<reference evidence="2" key="1">
    <citation type="journal article" date="2020" name="mSystems">
        <title>Genome- and Community-Level Interaction Insights into Carbon Utilization and Element Cycling Functions of Hydrothermarchaeota in Hydrothermal Sediment.</title>
        <authorList>
            <person name="Zhou Z."/>
            <person name="Liu Y."/>
            <person name="Xu W."/>
            <person name="Pan J."/>
            <person name="Luo Z.H."/>
            <person name="Li M."/>
        </authorList>
    </citation>
    <scope>NUCLEOTIDE SEQUENCE [LARGE SCALE GENOMIC DNA]</scope>
    <source>
        <strain evidence="2">SpSt-1105</strain>
    </source>
</reference>
<feature type="transmembrane region" description="Helical" evidence="1">
    <location>
        <begin position="80"/>
        <end position="112"/>
    </location>
</feature>
<evidence type="ECO:0000256" key="1">
    <source>
        <dbReference type="SAM" id="Phobius"/>
    </source>
</evidence>
<evidence type="ECO:0000313" key="2">
    <source>
        <dbReference type="EMBL" id="HHQ50317.1"/>
    </source>
</evidence>
<keyword evidence="1" id="KW-0472">Membrane</keyword>
<dbReference type="AlphaFoldDB" id="A0A7J3Z6M9"/>
<sequence length="125" mass="12698">MAEKPTAAFVLTLIGGILILITGLIVAAIAAMGAATFALFGLGWLGGLVVAIGVLQLIFAIIILVGAMQIKSGEPGKVKTWSIVVLILSIICLISGGGFYIGSILSLVGAILGLTWRPPAAQQQA</sequence>
<protein>
    <submittedName>
        <fullName evidence="2">Uncharacterized protein</fullName>
    </submittedName>
</protein>
<accession>A0A7J3Z6M9</accession>
<organism evidence="2">
    <name type="scientific">Ignisphaera aggregans</name>
    <dbReference type="NCBI Taxonomy" id="334771"/>
    <lineage>
        <taxon>Archaea</taxon>
        <taxon>Thermoproteota</taxon>
        <taxon>Thermoprotei</taxon>
        <taxon>Desulfurococcales</taxon>
        <taxon>Desulfurococcaceae</taxon>
        <taxon>Ignisphaera</taxon>
    </lineage>
</organism>
<feature type="transmembrane region" description="Helical" evidence="1">
    <location>
        <begin position="7"/>
        <end position="32"/>
    </location>
</feature>
<keyword evidence="1" id="KW-0812">Transmembrane</keyword>
<feature type="transmembrane region" description="Helical" evidence="1">
    <location>
        <begin position="44"/>
        <end position="68"/>
    </location>
</feature>
<comment type="caution">
    <text evidence="2">The sequence shown here is derived from an EMBL/GenBank/DDBJ whole genome shotgun (WGS) entry which is preliminary data.</text>
</comment>
<keyword evidence="1" id="KW-1133">Transmembrane helix</keyword>
<proteinExistence type="predicted"/>